<dbReference type="PATRIC" id="fig|47500.12.peg.6056"/>
<dbReference type="SUPFAM" id="SSF53187">
    <property type="entry name" value="Zn-dependent exopeptidases"/>
    <property type="match status" value="1"/>
</dbReference>
<dbReference type="OrthoDB" id="9776731at2"/>
<dbReference type="AlphaFoldDB" id="A0A0M0H5M4"/>
<dbReference type="NCBIfam" id="TIGR01891">
    <property type="entry name" value="amidohydrolases"/>
    <property type="match status" value="1"/>
</dbReference>
<organism evidence="4 5">
    <name type="scientific">Aneurinibacillus migulanus</name>
    <name type="common">Bacillus migulanus</name>
    <dbReference type="NCBI Taxonomy" id="47500"/>
    <lineage>
        <taxon>Bacteria</taxon>
        <taxon>Bacillati</taxon>
        <taxon>Bacillota</taxon>
        <taxon>Bacilli</taxon>
        <taxon>Bacillales</taxon>
        <taxon>Paenibacillaceae</taxon>
        <taxon>Aneurinibacillus group</taxon>
        <taxon>Aneurinibacillus</taxon>
    </lineage>
</organism>
<comment type="cofactor">
    <cofactor evidence="2">
        <name>Mn(2+)</name>
        <dbReference type="ChEBI" id="CHEBI:29035"/>
    </cofactor>
    <text evidence="2">The Mn(2+) ion enhances activity.</text>
</comment>
<dbReference type="PANTHER" id="PTHR11014">
    <property type="entry name" value="PEPTIDASE M20 FAMILY MEMBER"/>
    <property type="match status" value="1"/>
</dbReference>
<keyword evidence="2" id="KW-0479">Metal-binding</keyword>
<feature type="binding site" evidence="2">
    <location>
        <position position="378"/>
    </location>
    <ligand>
        <name>Mn(2+)</name>
        <dbReference type="ChEBI" id="CHEBI:29035"/>
        <label>2</label>
    </ligand>
</feature>
<feature type="binding site" evidence="2">
    <location>
        <position position="154"/>
    </location>
    <ligand>
        <name>Mn(2+)</name>
        <dbReference type="ChEBI" id="CHEBI:29035"/>
        <label>2</label>
    </ligand>
</feature>
<feature type="domain" description="Peptidase M20 dimerisation" evidence="3">
    <location>
        <begin position="202"/>
        <end position="285"/>
    </location>
</feature>
<dbReference type="GO" id="GO:0046872">
    <property type="term" value="F:metal ion binding"/>
    <property type="evidence" value="ECO:0007669"/>
    <property type="project" value="UniProtKB-KW"/>
</dbReference>
<evidence type="ECO:0000313" key="4">
    <source>
        <dbReference type="EMBL" id="KON97394.1"/>
    </source>
</evidence>
<dbReference type="GO" id="GO:0050118">
    <property type="term" value="F:N-acetyldiaminopimelate deacetylase activity"/>
    <property type="evidence" value="ECO:0007669"/>
    <property type="project" value="UniProtKB-ARBA"/>
</dbReference>
<accession>A0A0M0H5M4</accession>
<evidence type="ECO:0000313" key="5">
    <source>
        <dbReference type="Proteomes" id="UP000037269"/>
    </source>
</evidence>
<keyword evidence="1 4" id="KW-0378">Hydrolase</keyword>
<dbReference type="CDD" id="cd08021">
    <property type="entry name" value="M20_Acy1_YhaA-like"/>
    <property type="match status" value="1"/>
</dbReference>
<dbReference type="InterPro" id="IPR036264">
    <property type="entry name" value="Bact_exopeptidase_dim_dom"/>
</dbReference>
<feature type="binding site" evidence="2">
    <location>
        <position position="118"/>
    </location>
    <ligand>
        <name>Mn(2+)</name>
        <dbReference type="ChEBI" id="CHEBI:29035"/>
        <label>2</label>
    </ligand>
</feature>
<feature type="binding site" evidence="2">
    <location>
        <position position="120"/>
    </location>
    <ligand>
        <name>Mn(2+)</name>
        <dbReference type="ChEBI" id="CHEBI:29035"/>
        <label>2</label>
    </ligand>
</feature>
<dbReference type="Proteomes" id="UP000037269">
    <property type="component" value="Unassembled WGS sequence"/>
</dbReference>
<protein>
    <submittedName>
        <fullName evidence="4">N-acyl-L-amino acid amidohydrolase</fullName>
    </submittedName>
</protein>
<dbReference type="Gene3D" id="3.30.70.360">
    <property type="match status" value="1"/>
</dbReference>
<dbReference type="InterPro" id="IPR011650">
    <property type="entry name" value="Peptidase_M20_dimer"/>
</dbReference>
<feature type="binding site" evidence="2">
    <location>
        <position position="179"/>
    </location>
    <ligand>
        <name>Mn(2+)</name>
        <dbReference type="ChEBI" id="CHEBI:29035"/>
        <label>2</label>
    </ligand>
</feature>
<dbReference type="FunFam" id="3.30.70.360:FF:000001">
    <property type="entry name" value="N-acetyldiaminopimelate deacetylase"/>
    <property type="match status" value="1"/>
</dbReference>
<dbReference type="Pfam" id="PF01546">
    <property type="entry name" value="Peptidase_M20"/>
    <property type="match status" value="1"/>
</dbReference>
<dbReference type="Pfam" id="PF07687">
    <property type="entry name" value="M20_dimer"/>
    <property type="match status" value="1"/>
</dbReference>
<dbReference type="Gene3D" id="3.40.630.10">
    <property type="entry name" value="Zn peptidases"/>
    <property type="match status" value="1"/>
</dbReference>
<keyword evidence="2" id="KW-0464">Manganese</keyword>
<dbReference type="InterPro" id="IPR017439">
    <property type="entry name" value="Amidohydrolase"/>
</dbReference>
<evidence type="ECO:0000259" key="3">
    <source>
        <dbReference type="Pfam" id="PF07687"/>
    </source>
</evidence>
<dbReference type="PANTHER" id="PTHR11014:SF63">
    <property type="entry name" value="METALLOPEPTIDASE, PUTATIVE (AFU_ORTHOLOGUE AFUA_6G09600)-RELATED"/>
    <property type="match status" value="1"/>
</dbReference>
<keyword evidence="5" id="KW-1185">Reference proteome</keyword>
<dbReference type="PIRSF" id="PIRSF005962">
    <property type="entry name" value="Pept_M20D_amidohydro"/>
    <property type="match status" value="1"/>
</dbReference>
<reference evidence="4 5" key="1">
    <citation type="submission" date="2015-07" db="EMBL/GenBank/DDBJ databases">
        <title>Fjat-14205 dsm 2895.</title>
        <authorList>
            <person name="Liu B."/>
            <person name="Wang J."/>
            <person name="Zhu Y."/>
            <person name="Liu G."/>
            <person name="Chen Q."/>
            <person name="Chen Z."/>
            <person name="Lan J."/>
            <person name="Che J."/>
            <person name="Ge C."/>
            <person name="Shi H."/>
            <person name="Pan Z."/>
            <person name="Liu X."/>
        </authorList>
    </citation>
    <scope>NUCLEOTIDE SEQUENCE [LARGE SCALE GENOMIC DNA]</scope>
    <source>
        <strain evidence="4 5">DSM 2895</strain>
    </source>
</reference>
<dbReference type="InterPro" id="IPR002933">
    <property type="entry name" value="Peptidase_M20"/>
</dbReference>
<sequence length="413" mass="46114">MPLRINQRRFPVKTETKQTIDSIISEMKQDVIRWRRYLHQHPELSFHEHKTSQFVYETLQSFGGLDVSRPTATSVMARLIGRQPGPVVALRADMDALPIQEENTFAFTSQNKGVMHACGHDGHTAILLGTAKALVRLQEHVQGEIRFLFQHAEETWPGGAQEMVQAGAMDGVDAVFGIHLWASLDIGKVGIVYGPMMASMDKFTLIIQGKGGHAALPHQTIDSIAVGSQVVTNLQHIVSRNTDPLEHTVLSVTQFVAGTTFNVIPDSVQIRGTVRTLNQSVRQSLPVLMERVIKGVTEAHGATYDLQYVFGYHPVVNHEQTTRIVEETVLDIFSEEALDKMKPNMAGEDFSAFQQEAPGTFFYIGAGNKEKGIIYPHHHPRFTVDEDALETGVKMFVHTVFTFVEKESQRLHN</sequence>
<name>A0A0M0H5M4_ANEMI</name>
<gene>
    <name evidence="4" type="ORF">AF333_19880</name>
</gene>
<dbReference type="STRING" id="47500.AF333_19880"/>
<dbReference type="EMBL" id="LGUG01000004">
    <property type="protein sequence ID" value="KON97394.1"/>
    <property type="molecule type" value="Genomic_DNA"/>
</dbReference>
<evidence type="ECO:0000256" key="2">
    <source>
        <dbReference type="PIRSR" id="PIRSR005962-1"/>
    </source>
</evidence>
<evidence type="ECO:0000256" key="1">
    <source>
        <dbReference type="ARBA" id="ARBA00022801"/>
    </source>
</evidence>
<proteinExistence type="predicted"/>
<dbReference type="SUPFAM" id="SSF55031">
    <property type="entry name" value="Bacterial exopeptidase dimerisation domain"/>
    <property type="match status" value="1"/>
</dbReference>
<comment type="caution">
    <text evidence="4">The sequence shown here is derived from an EMBL/GenBank/DDBJ whole genome shotgun (WGS) entry which is preliminary data.</text>
</comment>
<dbReference type="GO" id="GO:0019877">
    <property type="term" value="P:diaminopimelate biosynthetic process"/>
    <property type="evidence" value="ECO:0007669"/>
    <property type="project" value="UniProtKB-ARBA"/>
</dbReference>